<keyword evidence="8 14" id="KW-0274">FAD</keyword>
<dbReference type="CDD" id="cd11068">
    <property type="entry name" value="CYP120A1"/>
    <property type="match status" value="1"/>
</dbReference>
<evidence type="ECO:0000256" key="11">
    <source>
        <dbReference type="ARBA" id="ARBA00023002"/>
    </source>
</evidence>
<dbReference type="InterPro" id="IPR003097">
    <property type="entry name" value="CysJ-like_FAD-binding"/>
</dbReference>
<comment type="caution">
    <text evidence="17">The sequence shown here is derived from an EMBL/GenBank/DDBJ whole genome shotgun (WGS) entry which is preliminary data.</text>
</comment>
<evidence type="ECO:0000256" key="1">
    <source>
        <dbReference type="ARBA" id="ARBA00001971"/>
    </source>
</evidence>
<keyword evidence="13 14" id="KW-0503">Monooxygenase</keyword>
<name>A0ABR3WJW9_9PEZI</name>
<evidence type="ECO:0000256" key="10">
    <source>
        <dbReference type="ARBA" id="ARBA00022982"/>
    </source>
</evidence>
<evidence type="ECO:0000313" key="17">
    <source>
        <dbReference type="EMBL" id="KAL1863142.1"/>
    </source>
</evidence>
<organism evidence="17 18">
    <name type="scientific">Diaporthe australafricana</name>
    <dbReference type="NCBI Taxonomy" id="127596"/>
    <lineage>
        <taxon>Eukaryota</taxon>
        <taxon>Fungi</taxon>
        <taxon>Dikarya</taxon>
        <taxon>Ascomycota</taxon>
        <taxon>Pezizomycotina</taxon>
        <taxon>Sordariomycetes</taxon>
        <taxon>Sordariomycetidae</taxon>
        <taxon>Diaporthales</taxon>
        <taxon>Diaporthaceae</taxon>
        <taxon>Diaporthe</taxon>
    </lineage>
</organism>
<dbReference type="InterPro" id="IPR002401">
    <property type="entry name" value="Cyt_P450_E_grp-I"/>
</dbReference>
<dbReference type="Gene3D" id="3.40.50.80">
    <property type="entry name" value="Nucleotide-binding domain of ferredoxin-NADP reductase (FNR) module"/>
    <property type="match status" value="1"/>
</dbReference>
<gene>
    <name evidence="17" type="ORF">Daus18300_008135</name>
</gene>
<evidence type="ECO:0000256" key="8">
    <source>
        <dbReference type="ARBA" id="ARBA00022827"/>
    </source>
</evidence>
<comment type="catalytic activity">
    <reaction evidence="14">
        <text>2 oxidized [cytochrome P450] + NADPH = 2 reduced [cytochrome P450] + NADP(+) + H(+)</text>
        <dbReference type="Rhea" id="RHEA:24040"/>
        <dbReference type="Rhea" id="RHEA-COMP:14627"/>
        <dbReference type="Rhea" id="RHEA-COMP:14628"/>
        <dbReference type="ChEBI" id="CHEBI:15378"/>
        <dbReference type="ChEBI" id="CHEBI:55376"/>
        <dbReference type="ChEBI" id="CHEBI:57783"/>
        <dbReference type="ChEBI" id="CHEBI:58349"/>
        <dbReference type="ChEBI" id="CHEBI:60344"/>
        <dbReference type="EC" id="1.6.2.4"/>
    </reaction>
</comment>
<dbReference type="PROSITE" id="PS00086">
    <property type="entry name" value="CYTOCHROME_P450"/>
    <property type="match status" value="1"/>
</dbReference>
<dbReference type="Proteomes" id="UP001583177">
    <property type="component" value="Unassembled WGS sequence"/>
</dbReference>
<evidence type="ECO:0000256" key="6">
    <source>
        <dbReference type="ARBA" id="ARBA00022643"/>
    </source>
</evidence>
<reference evidence="17 18" key="1">
    <citation type="journal article" date="2024" name="IMA Fungus">
        <title>IMA Genome - F19 : A genome assembly and annotation guide to empower mycologists, including annotated draft genome sequences of Ceratocystis pirilliformis, Diaporthe australafricana, Fusarium ophioides, Paecilomyces lecythidis, and Sporothrix stenoceras.</title>
        <authorList>
            <person name="Aylward J."/>
            <person name="Wilson A.M."/>
            <person name="Visagie C.M."/>
            <person name="Spraker J."/>
            <person name="Barnes I."/>
            <person name="Buitendag C."/>
            <person name="Ceriani C."/>
            <person name="Del Mar Angel L."/>
            <person name="du Plessis D."/>
            <person name="Fuchs T."/>
            <person name="Gasser K."/>
            <person name="Kramer D."/>
            <person name="Li W."/>
            <person name="Munsamy K."/>
            <person name="Piso A."/>
            <person name="Price J.L."/>
            <person name="Sonnekus B."/>
            <person name="Thomas C."/>
            <person name="van der Nest A."/>
            <person name="van Dijk A."/>
            <person name="van Heerden A."/>
            <person name="van Vuuren N."/>
            <person name="Yilmaz N."/>
            <person name="Duong T.A."/>
            <person name="van der Merwe N.A."/>
            <person name="Wingfield M.J."/>
            <person name="Wingfield B.D."/>
        </authorList>
    </citation>
    <scope>NUCLEOTIDE SEQUENCE [LARGE SCALE GENOMIC DNA]</scope>
    <source>
        <strain evidence="17 18">CMW 18300</strain>
    </source>
</reference>
<comment type="cofactor">
    <cofactor evidence="1 14">
        <name>heme</name>
        <dbReference type="ChEBI" id="CHEBI:30413"/>
    </cofactor>
</comment>
<comment type="catalytic activity">
    <reaction evidence="14">
        <text>an organic molecule + reduced [NADPH--hemoprotein reductase] + O2 = an alcohol + oxidized [NADPH--hemoprotein reductase] + H2O + H(+)</text>
        <dbReference type="Rhea" id="RHEA:17149"/>
        <dbReference type="Rhea" id="RHEA-COMP:11964"/>
        <dbReference type="Rhea" id="RHEA-COMP:11965"/>
        <dbReference type="ChEBI" id="CHEBI:15377"/>
        <dbReference type="ChEBI" id="CHEBI:15378"/>
        <dbReference type="ChEBI" id="CHEBI:15379"/>
        <dbReference type="ChEBI" id="CHEBI:30879"/>
        <dbReference type="ChEBI" id="CHEBI:57618"/>
        <dbReference type="ChEBI" id="CHEBI:58210"/>
        <dbReference type="ChEBI" id="CHEBI:142491"/>
        <dbReference type="EC" id="1.14.14.1"/>
    </reaction>
</comment>
<dbReference type="SUPFAM" id="SSF63380">
    <property type="entry name" value="Riboflavin synthase domain-like"/>
    <property type="match status" value="1"/>
</dbReference>
<dbReference type="PANTHER" id="PTHR19384">
    <property type="entry name" value="NITRIC OXIDE SYNTHASE-RELATED"/>
    <property type="match status" value="1"/>
</dbReference>
<dbReference type="PRINTS" id="PR00463">
    <property type="entry name" value="EP450I"/>
</dbReference>
<dbReference type="PIRSF" id="PIRSF000209">
    <property type="entry name" value="Bifunctional_P450_P450R"/>
    <property type="match status" value="1"/>
</dbReference>
<dbReference type="InterPro" id="IPR023206">
    <property type="entry name" value="Bifunctional_P450_P450_red"/>
</dbReference>
<evidence type="ECO:0000259" key="16">
    <source>
        <dbReference type="PROSITE" id="PS51384"/>
    </source>
</evidence>
<keyword evidence="9 14" id="KW-0521">NADP</keyword>
<dbReference type="SUPFAM" id="SSF52218">
    <property type="entry name" value="Flavoproteins"/>
    <property type="match status" value="1"/>
</dbReference>
<keyword evidence="12 14" id="KW-0408">Iron</keyword>
<dbReference type="InterPro" id="IPR001128">
    <property type="entry name" value="Cyt_P450"/>
</dbReference>
<keyword evidence="10 14" id="KW-0249">Electron transport</keyword>
<keyword evidence="6 14" id="KW-0288">FMN</keyword>
<evidence type="ECO:0000256" key="12">
    <source>
        <dbReference type="ARBA" id="ARBA00023004"/>
    </source>
</evidence>
<dbReference type="Pfam" id="PF00258">
    <property type="entry name" value="Flavodoxin_1"/>
    <property type="match status" value="1"/>
</dbReference>
<proteinExistence type="inferred from homology"/>
<dbReference type="InterPro" id="IPR017938">
    <property type="entry name" value="Riboflavin_synthase-like_b-brl"/>
</dbReference>
<dbReference type="Pfam" id="PF00175">
    <property type="entry name" value="NAD_binding_1"/>
    <property type="match status" value="1"/>
</dbReference>
<keyword evidence="7 14" id="KW-0479">Metal-binding</keyword>
<evidence type="ECO:0000256" key="9">
    <source>
        <dbReference type="ARBA" id="ARBA00022857"/>
    </source>
</evidence>
<evidence type="ECO:0000259" key="15">
    <source>
        <dbReference type="PROSITE" id="PS50902"/>
    </source>
</evidence>
<feature type="domain" description="FAD-binding FR-type" evidence="16">
    <location>
        <begin position="699"/>
        <end position="953"/>
    </location>
</feature>
<evidence type="ECO:0000256" key="2">
    <source>
        <dbReference type="ARBA" id="ARBA00010018"/>
    </source>
</evidence>
<evidence type="ECO:0000256" key="5">
    <source>
        <dbReference type="ARBA" id="ARBA00022630"/>
    </source>
</evidence>
<dbReference type="InterPro" id="IPR017927">
    <property type="entry name" value="FAD-bd_FR_type"/>
</dbReference>
<comment type="similarity">
    <text evidence="2 14">In the N-terminal section; belongs to the cytochrome P450 family.</text>
</comment>
<dbReference type="InterPro" id="IPR008254">
    <property type="entry name" value="Flavodoxin/NO_synth"/>
</dbReference>
<dbReference type="InterPro" id="IPR023173">
    <property type="entry name" value="NADPH_Cyt_P450_Rdtase_alpha"/>
</dbReference>
<dbReference type="PANTHER" id="PTHR19384:SF127">
    <property type="entry name" value="BIFUNCTIONAL CYTOCHROME P450_NADPH--P450 REDUCTASE"/>
    <property type="match status" value="1"/>
</dbReference>
<evidence type="ECO:0000256" key="13">
    <source>
        <dbReference type="ARBA" id="ARBA00023033"/>
    </source>
</evidence>
<keyword evidence="18" id="KW-1185">Reference proteome</keyword>
<evidence type="ECO:0000313" key="18">
    <source>
        <dbReference type="Proteomes" id="UP001583177"/>
    </source>
</evidence>
<dbReference type="SUPFAM" id="SSF48264">
    <property type="entry name" value="Cytochrome P450"/>
    <property type="match status" value="1"/>
</dbReference>
<dbReference type="Pfam" id="PF00667">
    <property type="entry name" value="FAD_binding_1"/>
    <property type="match status" value="1"/>
</dbReference>
<dbReference type="EC" id="1.6.2.4" evidence="14"/>
<keyword evidence="3 14" id="KW-0813">Transport</keyword>
<dbReference type="InterPro" id="IPR001433">
    <property type="entry name" value="OxRdtase_FAD/NAD-bd"/>
</dbReference>
<dbReference type="PROSITE" id="PS50902">
    <property type="entry name" value="FLAVODOXIN_LIKE"/>
    <property type="match status" value="1"/>
</dbReference>
<dbReference type="PRINTS" id="PR00385">
    <property type="entry name" value="P450"/>
</dbReference>
<keyword evidence="11 14" id="KW-0560">Oxidoreductase</keyword>
<evidence type="ECO:0000256" key="14">
    <source>
        <dbReference type="PIRNR" id="PIRNR000209"/>
    </source>
</evidence>
<comment type="cofactor">
    <cofactor evidence="14">
        <name>FAD</name>
        <dbReference type="ChEBI" id="CHEBI:57692"/>
    </cofactor>
    <cofactor evidence="14">
        <name>FMN</name>
        <dbReference type="ChEBI" id="CHEBI:58210"/>
    </cofactor>
</comment>
<dbReference type="PROSITE" id="PS51384">
    <property type="entry name" value="FAD_FR"/>
    <property type="match status" value="1"/>
</dbReference>
<dbReference type="EC" id="1.14.14.1" evidence="14"/>
<feature type="domain" description="Flavodoxin-like" evidence="15">
    <location>
        <begin position="517"/>
        <end position="661"/>
    </location>
</feature>
<dbReference type="InterPro" id="IPR017972">
    <property type="entry name" value="Cyt_P450_CS"/>
</dbReference>
<keyword evidence="4 14" id="KW-0349">Heme</keyword>
<evidence type="ECO:0000256" key="4">
    <source>
        <dbReference type="ARBA" id="ARBA00022617"/>
    </source>
</evidence>
<dbReference type="InterPro" id="IPR029039">
    <property type="entry name" value="Flavoprotein-like_sf"/>
</dbReference>
<dbReference type="Gene3D" id="2.40.30.10">
    <property type="entry name" value="Translation factors"/>
    <property type="match status" value="2"/>
</dbReference>
<evidence type="ECO:0000256" key="3">
    <source>
        <dbReference type="ARBA" id="ARBA00022448"/>
    </source>
</evidence>
<evidence type="ECO:0000256" key="7">
    <source>
        <dbReference type="ARBA" id="ARBA00022723"/>
    </source>
</evidence>
<dbReference type="Gene3D" id="1.20.990.10">
    <property type="entry name" value="NADPH-cytochrome p450 Reductase, Chain A, domain 3"/>
    <property type="match status" value="1"/>
</dbReference>
<dbReference type="CDD" id="cd06206">
    <property type="entry name" value="bifunctional_CYPOR"/>
    <property type="match status" value="1"/>
</dbReference>
<dbReference type="InterPro" id="IPR036396">
    <property type="entry name" value="Cyt_P450_sf"/>
</dbReference>
<sequence length="1121" mass="123621">MAVPTEIGGPPGLPFVGNIFDLQDEVPLRAIERIADIHGPIFKVKAPGRESIMVSGFDLFDELCDETRFYKLLGGKLADAADSSGKPRGLFTQKSEKEDDWGQAHRILMPAFGPLAVAEMFDEMHDIASQLVLKWARQGPTHKIQASEDFSRLTLDTIALCSMDFRFNSFYQEDMHPFVKAMNATLGAASSSGQLAGLITRLFPSYNEEIKQSVKFMEDTSQELVQYRRDHPTEKKDLLNSLINGKDPKTGKTMRDELIAANMQTFLIAGHETTSGLLSFAFLQLLKNPKAYFAAQAEVDRVVGNSKLEPKHVNELKYINAVLRETLRLTPTAPAFSRAIRPENTEDPVYIGAKAADSKYKYEVPRGKSIVCLIGKIMQDPKVFGEDAAEFSPERMLDDKFEKLPKNAYKPFGTGMRACIGRAFAWQEAVLAVALVLQNFDMRLDDPNYEMKVVQTLTLKPKDFYMRASLREGITPTVLLHRLSGDRATGGGGQQQQQKNGVARAVEAVATAGDHALTILYGSNTGTCQALAQKLAGQCAQRGLVADVQTLDAVMGKVPKDKPTVIITSSYEGLPTDDAARFVAWLESLKQESEDKKFEGVKYAVFGCGHSDWAATFQKIPTLIDGILPRLGAERISDRGSSDVSKQDTFGDFETWTSGKLWPALDQYLTSSKDRSKFSTIPTIEIELTASERAAHLQQNVQWANVIDARVLTAEGEPEKRHIEIELPTDMTYSAGDYLAVLPLNPREYVRRVMNHFSLPWDGIITVKPGSATSLPTGRPIGIFDLLQGYVEISQPATKQDIEVLASVCGSPAVRETLTGYLSPEAFTSEVIDKRITILDLLTRHKADIPLPFATFLSLLPPMRTRHYSISSSPLASPHSATLTYAVLDAPAWYQPNGSPATTTATTKAAATAATSSQQHRFLGVAGSYMRSLSAGDRVLVSVRSTNKHFRLPLDVGATPVVMMANGSGVAPFRGFVQERATLIAEGGKALAPAVLFAGCRRPGRDQLYREEMEAWAALGAVDVRWVFSQHREEGEEEEGEGGCRYVQDRMLRDREDIDRLWLEGARFYICGSRSLAKGIGAVARRLIVAGAKRKGKEYTPEEVNAFVKGMRNERFVTDIF</sequence>
<dbReference type="Pfam" id="PF00067">
    <property type="entry name" value="p450"/>
    <property type="match status" value="1"/>
</dbReference>
<dbReference type="SUPFAM" id="SSF52343">
    <property type="entry name" value="Ferredoxin reductase-like, C-terminal NADP-linked domain"/>
    <property type="match status" value="1"/>
</dbReference>
<accession>A0ABR3WJW9</accession>
<dbReference type="InterPro" id="IPR039261">
    <property type="entry name" value="FNR_nucleotide-bd"/>
</dbReference>
<dbReference type="Gene3D" id="1.10.630.10">
    <property type="entry name" value="Cytochrome P450"/>
    <property type="match status" value="1"/>
</dbReference>
<keyword evidence="5 14" id="KW-0285">Flavoprotein</keyword>
<protein>
    <recommendedName>
        <fullName evidence="14">Bifunctional cytochrome P450/NADPH--P450 reductase</fullName>
    </recommendedName>
    <domain>
        <recommendedName>
            <fullName evidence="14">Cytochrome P450</fullName>
            <ecNumber evidence="14">1.14.14.1</ecNumber>
        </recommendedName>
    </domain>
    <domain>
        <recommendedName>
            <fullName evidence="14">NADPH--cytochrome P450 reductase</fullName>
            <ecNumber evidence="14">1.6.2.4</ecNumber>
        </recommendedName>
    </domain>
</protein>
<dbReference type="Gene3D" id="3.40.50.360">
    <property type="match status" value="1"/>
</dbReference>
<dbReference type="EMBL" id="JAWRVE010000074">
    <property type="protein sequence ID" value="KAL1863142.1"/>
    <property type="molecule type" value="Genomic_DNA"/>
</dbReference>